<keyword evidence="1" id="KW-0812">Transmembrane</keyword>
<comment type="caution">
    <text evidence="2">The sequence shown here is derived from an EMBL/GenBank/DDBJ whole genome shotgun (WGS) entry which is preliminary data.</text>
</comment>
<gene>
    <name evidence="2" type="ORF">CAXC1_330124</name>
</gene>
<evidence type="ECO:0008006" key="4">
    <source>
        <dbReference type="Google" id="ProtNLM"/>
    </source>
</evidence>
<feature type="transmembrane region" description="Helical" evidence="1">
    <location>
        <begin position="12"/>
        <end position="35"/>
    </location>
</feature>
<reference evidence="2 3" key="1">
    <citation type="submission" date="2024-01" db="EMBL/GenBank/DDBJ databases">
        <authorList>
            <person name="Kunselman E."/>
        </authorList>
    </citation>
    <scope>NUCLEOTIDE SEQUENCE [LARGE SCALE GENOMIC DNA]</scope>
    <source>
        <strain evidence="2">2 abalone samples</strain>
    </source>
</reference>
<keyword evidence="1" id="KW-1133">Transmembrane helix</keyword>
<dbReference type="RefSeq" id="WP_338364505.1">
    <property type="nucleotide sequence ID" value="NZ_CAWVOK010000026.1"/>
</dbReference>
<protein>
    <recommendedName>
        <fullName evidence="4">AsmA domain-containing protein</fullName>
    </recommendedName>
</protein>
<sequence length="338" mass="37912">MNESNLIKLKSIFFFIVMGILIVLLVVWMVGAYIISDLASGNLFFHSARGVRFSATDSNRVLGLNGFFAVNMKNPSFDFTKVNGSVKASNLLIYSDILAKNLIFDLKEIKSFDKNGVQYPNTLDNLRIKIAFSKSLFLLKMKNISIDNKVVDYINIANINSSSNEDSIFFSALAKKVDIVKGKATGWDVSIVGHTPEVDTKIDFFASISALDSFYVDVKTLNYTSSDIDVDMGGVIAAYSYGIKVQMIIESMNMFNFINDLFDKLIVSMPWHDTSIFSQLFLDNNITMAYKQKFLSEVVTHNGKQRLVVKSDDNTGQLFIGSKSFNTILAEVKNDHFR</sequence>
<evidence type="ECO:0000256" key="1">
    <source>
        <dbReference type="SAM" id="Phobius"/>
    </source>
</evidence>
<keyword evidence="1" id="KW-0472">Membrane</keyword>
<keyword evidence="3" id="KW-1185">Reference proteome</keyword>
<evidence type="ECO:0000313" key="3">
    <source>
        <dbReference type="Proteomes" id="UP001314181"/>
    </source>
</evidence>
<organism evidence="2 3">
    <name type="scientific">Candidatus Xenohaliotis californiensis</name>
    <dbReference type="NCBI Taxonomy" id="84677"/>
    <lineage>
        <taxon>Bacteria</taxon>
        <taxon>Pseudomonadati</taxon>
        <taxon>Pseudomonadota</taxon>
        <taxon>Alphaproteobacteria</taxon>
        <taxon>Rickettsiales</taxon>
        <taxon>Anaplasmataceae</taxon>
        <taxon>Candidatus Xenohaliotis</taxon>
    </lineage>
</organism>
<accession>A0ABP0EVW0</accession>
<dbReference type="Proteomes" id="UP001314181">
    <property type="component" value="Unassembled WGS sequence"/>
</dbReference>
<proteinExistence type="predicted"/>
<name>A0ABP0EVW0_9RICK</name>
<evidence type="ECO:0000313" key="2">
    <source>
        <dbReference type="EMBL" id="CAK8163364.1"/>
    </source>
</evidence>
<dbReference type="EMBL" id="CAWVOK010000026">
    <property type="protein sequence ID" value="CAK8163364.1"/>
    <property type="molecule type" value="Genomic_DNA"/>
</dbReference>